<dbReference type="Gene3D" id="1.10.472.10">
    <property type="entry name" value="Cyclin-like"/>
    <property type="match status" value="2"/>
</dbReference>
<evidence type="ECO:0000259" key="8">
    <source>
        <dbReference type="SMART" id="SM00385"/>
    </source>
</evidence>
<accession>A0A072V1R3</accession>
<dbReference type="PANTHER" id="PTHR10177">
    <property type="entry name" value="CYCLINS"/>
    <property type="match status" value="1"/>
</dbReference>
<dbReference type="InterPro" id="IPR039361">
    <property type="entry name" value="Cyclin"/>
</dbReference>
<dbReference type="SUPFAM" id="SSF47954">
    <property type="entry name" value="Cyclin-like"/>
    <property type="match status" value="2"/>
</dbReference>
<evidence type="ECO:0000256" key="7">
    <source>
        <dbReference type="RuleBase" id="RU000383"/>
    </source>
</evidence>
<dbReference type="GO" id="GO:0051301">
    <property type="term" value="P:cell division"/>
    <property type="evidence" value="ECO:0007669"/>
    <property type="project" value="UniProtKB-KW"/>
</dbReference>
<evidence type="ECO:0000256" key="3">
    <source>
        <dbReference type="ARBA" id="ARBA00022618"/>
    </source>
</evidence>
<dbReference type="Pfam" id="PF00134">
    <property type="entry name" value="Cyclin_N"/>
    <property type="match status" value="1"/>
</dbReference>
<name>A0A072V1R3_MEDTR</name>
<keyword evidence="4 7" id="KW-0195">Cyclin</keyword>
<evidence type="ECO:0000313" key="11">
    <source>
        <dbReference type="EnsemblPlants" id="KEH35767"/>
    </source>
</evidence>
<comment type="similarity">
    <text evidence="1">Belongs to the cyclin family. Cyclin AB subfamily.</text>
</comment>
<evidence type="ECO:0000256" key="4">
    <source>
        <dbReference type="ARBA" id="ARBA00023127"/>
    </source>
</evidence>
<dbReference type="AlphaFoldDB" id="A0A072V1R3"/>
<dbReference type="GO" id="GO:0016538">
    <property type="term" value="F:cyclin-dependent protein serine/threonine kinase regulator activity"/>
    <property type="evidence" value="ECO:0000318"/>
    <property type="project" value="GO_Central"/>
</dbReference>
<comment type="subunit">
    <text evidence="2">Interacts with the CDC2 protein kinase to form a serine/threonine kinase holoenzyme complex also known as maturation promoting factor (MPF). The cyclin subunit imparts substrate specificity to the complex.</text>
</comment>
<evidence type="ECO:0000256" key="5">
    <source>
        <dbReference type="ARBA" id="ARBA00023306"/>
    </source>
</evidence>
<dbReference type="InterPro" id="IPR004367">
    <property type="entry name" value="Cyclin_C-dom"/>
</dbReference>
<dbReference type="GO" id="GO:0000307">
    <property type="term" value="C:cyclin-dependent protein kinase holoenzyme complex"/>
    <property type="evidence" value="ECO:0000318"/>
    <property type="project" value="GO_Central"/>
</dbReference>
<evidence type="ECO:0000256" key="1">
    <source>
        <dbReference type="ARBA" id="ARBA00006955"/>
    </source>
</evidence>
<keyword evidence="12" id="KW-1185">Reference proteome</keyword>
<evidence type="ECO:0000256" key="6">
    <source>
        <dbReference type="ARBA" id="ARBA00032263"/>
    </source>
</evidence>
<sequence>MNTSAAKREENVIYTYLRSMELEEKRRPMKDYMEILQRYITPELRGKLVDWLVEVAEEYKLHNDTLHLAVSYIDIFLSSHPIRRINLELLGVSSFYIASKYEDITPPQVQDLCFTTRDKFNKEEVQEMENKILKTLDFDLSNPTVMTFLRQESAKSDSYLQFEFLTNYLAELSLLDYDCLSFLPSLVAASVVFLARIIFWPKSLPWATLQEYSEYKPVELRECVLVLHDLHTSEKGASFKAIRTKYKQHEFEYVADLSSPPRLPSFLFGVTELDVVP</sequence>
<dbReference type="GO" id="GO:0005634">
    <property type="term" value="C:nucleus"/>
    <property type="evidence" value="ECO:0000318"/>
    <property type="project" value="GO_Central"/>
</dbReference>
<dbReference type="Proteomes" id="UP000002051">
    <property type="component" value="Chromosome 3"/>
</dbReference>
<dbReference type="SMART" id="SM00385">
    <property type="entry name" value="CYCLIN"/>
    <property type="match status" value="2"/>
</dbReference>
<organism evidence="10 12">
    <name type="scientific">Medicago truncatula</name>
    <name type="common">Barrel medic</name>
    <name type="synonym">Medicago tribuloides</name>
    <dbReference type="NCBI Taxonomy" id="3880"/>
    <lineage>
        <taxon>Eukaryota</taxon>
        <taxon>Viridiplantae</taxon>
        <taxon>Streptophyta</taxon>
        <taxon>Embryophyta</taxon>
        <taxon>Tracheophyta</taxon>
        <taxon>Spermatophyta</taxon>
        <taxon>Magnoliopsida</taxon>
        <taxon>eudicotyledons</taxon>
        <taxon>Gunneridae</taxon>
        <taxon>Pentapetalae</taxon>
        <taxon>rosids</taxon>
        <taxon>fabids</taxon>
        <taxon>Fabales</taxon>
        <taxon>Fabaceae</taxon>
        <taxon>Papilionoideae</taxon>
        <taxon>50 kb inversion clade</taxon>
        <taxon>NPAAA clade</taxon>
        <taxon>Hologalegina</taxon>
        <taxon>IRL clade</taxon>
        <taxon>Trifolieae</taxon>
        <taxon>Medicago</taxon>
    </lineage>
</organism>
<dbReference type="EnsemblPlants" id="KEH35767">
    <property type="protein sequence ID" value="KEH35767"/>
    <property type="gene ID" value="MTR_3g102540"/>
</dbReference>
<dbReference type="PIRSF" id="PIRSF001771">
    <property type="entry name" value="Cyclin_A_B_D_E"/>
    <property type="match status" value="1"/>
</dbReference>
<evidence type="ECO:0000313" key="10">
    <source>
        <dbReference type="EMBL" id="KEH35767.1"/>
    </source>
</evidence>
<dbReference type="Pfam" id="PF02984">
    <property type="entry name" value="Cyclin_C"/>
    <property type="match status" value="1"/>
</dbReference>
<proteinExistence type="inferred from homology"/>
<dbReference type="eggNOG" id="KOG0654">
    <property type="taxonomic scope" value="Eukaryota"/>
</dbReference>
<dbReference type="EMBL" id="CM001219">
    <property type="protein sequence ID" value="KEH35767.1"/>
    <property type="molecule type" value="Genomic_DNA"/>
</dbReference>
<dbReference type="HOGENOM" id="CLU_020695_2_4_1"/>
<feature type="domain" description="Cyclin-like" evidence="8">
    <location>
        <begin position="147"/>
        <end position="229"/>
    </location>
</feature>
<dbReference type="GO" id="GO:0005737">
    <property type="term" value="C:cytoplasm"/>
    <property type="evidence" value="ECO:0000318"/>
    <property type="project" value="GO_Central"/>
</dbReference>
<reference evidence="11" key="3">
    <citation type="submission" date="2015-04" db="UniProtKB">
        <authorList>
            <consortium name="EnsemblPlants"/>
        </authorList>
    </citation>
    <scope>IDENTIFICATION</scope>
    <source>
        <strain evidence="11">cv. Jemalong A17</strain>
    </source>
</reference>
<evidence type="ECO:0000256" key="2">
    <source>
        <dbReference type="ARBA" id="ARBA00011177"/>
    </source>
</evidence>
<feature type="domain" description="Cyclin C-terminal" evidence="9">
    <location>
        <begin position="143"/>
        <end position="260"/>
    </location>
</feature>
<dbReference type="GO" id="GO:0000082">
    <property type="term" value="P:G1/S transition of mitotic cell cycle"/>
    <property type="evidence" value="ECO:0000318"/>
    <property type="project" value="GO_Central"/>
</dbReference>
<dbReference type="FunFam" id="1.10.472.10:FF:000013">
    <property type="entry name" value="Cyclin A1"/>
    <property type="match status" value="1"/>
</dbReference>
<gene>
    <name evidence="10" type="ordered locus">MTR_3g102540</name>
</gene>
<dbReference type="STRING" id="3880.A0A072V1R3"/>
<dbReference type="SMART" id="SM01332">
    <property type="entry name" value="Cyclin_C"/>
    <property type="match status" value="1"/>
</dbReference>
<reference evidence="10 12" key="1">
    <citation type="journal article" date="2011" name="Nature">
        <title>The Medicago genome provides insight into the evolution of rhizobial symbioses.</title>
        <authorList>
            <person name="Young N.D."/>
            <person name="Debelle F."/>
            <person name="Oldroyd G.E."/>
            <person name="Geurts R."/>
            <person name="Cannon S.B."/>
            <person name="Udvardi M.K."/>
            <person name="Benedito V.A."/>
            <person name="Mayer K.F."/>
            <person name="Gouzy J."/>
            <person name="Schoof H."/>
            <person name="Van de Peer Y."/>
            <person name="Proost S."/>
            <person name="Cook D.R."/>
            <person name="Meyers B.C."/>
            <person name="Spannagl M."/>
            <person name="Cheung F."/>
            <person name="De Mita S."/>
            <person name="Krishnakumar V."/>
            <person name="Gundlach H."/>
            <person name="Zhou S."/>
            <person name="Mudge J."/>
            <person name="Bharti A.K."/>
            <person name="Murray J.D."/>
            <person name="Naoumkina M.A."/>
            <person name="Rosen B."/>
            <person name="Silverstein K.A."/>
            <person name="Tang H."/>
            <person name="Rombauts S."/>
            <person name="Zhao P.X."/>
            <person name="Zhou P."/>
            <person name="Barbe V."/>
            <person name="Bardou P."/>
            <person name="Bechner M."/>
            <person name="Bellec A."/>
            <person name="Berger A."/>
            <person name="Berges H."/>
            <person name="Bidwell S."/>
            <person name="Bisseling T."/>
            <person name="Choisne N."/>
            <person name="Couloux A."/>
            <person name="Denny R."/>
            <person name="Deshpande S."/>
            <person name="Dai X."/>
            <person name="Doyle J.J."/>
            <person name="Dudez A.M."/>
            <person name="Farmer A.D."/>
            <person name="Fouteau S."/>
            <person name="Franken C."/>
            <person name="Gibelin C."/>
            <person name="Gish J."/>
            <person name="Goldstein S."/>
            <person name="Gonzalez A.J."/>
            <person name="Green P.J."/>
            <person name="Hallab A."/>
            <person name="Hartog M."/>
            <person name="Hua A."/>
            <person name="Humphray S.J."/>
            <person name="Jeong D.H."/>
            <person name="Jing Y."/>
            <person name="Jocker A."/>
            <person name="Kenton S.M."/>
            <person name="Kim D.J."/>
            <person name="Klee K."/>
            <person name="Lai H."/>
            <person name="Lang C."/>
            <person name="Lin S."/>
            <person name="Macmil S.L."/>
            <person name="Magdelenat G."/>
            <person name="Matthews L."/>
            <person name="McCorrison J."/>
            <person name="Monaghan E.L."/>
            <person name="Mun J.H."/>
            <person name="Najar F.Z."/>
            <person name="Nicholson C."/>
            <person name="Noirot C."/>
            <person name="O'Bleness M."/>
            <person name="Paule C.R."/>
            <person name="Poulain J."/>
            <person name="Prion F."/>
            <person name="Qin B."/>
            <person name="Qu C."/>
            <person name="Retzel E.F."/>
            <person name="Riddle C."/>
            <person name="Sallet E."/>
            <person name="Samain S."/>
            <person name="Samson N."/>
            <person name="Sanders I."/>
            <person name="Saurat O."/>
            <person name="Scarpelli C."/>
            <person name="Schiex T."/>
            <person name="Segurens B."/>
            <person name="Severin A.J."/>
            <person name="Sherrier D.J."/>
            <person name="Shi R."/>
            <person name="Sims S."/>
            <person name="Singer S.R."/>
            <person name="Sinharoy S."/>
            <person name="Sterck L."/>
            <person name="Viollet A."/>
            <person name="Wang B.B."/>
            <person name="Wang K."/>
            <person name="Wang M."/>
            <person name="Wang X."/>
            <person name="Warfsmann J."/>
            <person name="Weissenbach J."/>
            <person name="White D.D."/>
            <person name="White J.D."/>
            <person name="Wiley G.B."/>
            <person name="Wincker P."/>
            <person name="Xing Y."/>
            <person name="Yang L."/>
            <person name="Yao Z."/>
            <person name="Ying F."/>
            <person name="Zhai J."/>
            <person name="Zhou L."/>
            <person name="Zuber A."/>
            <person name="Denarie J."/>
            <person name="Dixon R.A."/>
            <person name="May G.D."/>
            <person name="Schwartz D.C."/>
            <person name="Rogers J."/>
            <person name="Quetier F."/>
            <person name="Town C.D."/>
            <person name="Roe B.A."/>
        </authorList>
    </citation>
    <scope>NUCLEOTIDE SEQUENCE [LARGE SCALE GENOMIC DNA]</scope>
    <source>
        <strain evidence="10">A17</strain>
        <strain evidence="11 12">cv. Jemalong A17</strain>
    </source>
</reference>
<keyword evidence="5" id="KW-0131">Cell cycle</keyword>
<feature type="domain" description="Cyclin-like" evidence="8">
    <location>
        <begin position="50"/>
        <end position="134"/>
    </location>
</feature>
<dbReference type="InterPro" id="IPR006671">
    <property type="entry name" value="Cyclin_N"/>
</dbReference>
<dbReference type="PaxDb" id="3880-AES83965"/>
<dbReference type="InterPro" id="IPR046965">
    <property type="entry name" value="Cyclin_A/B-like"/>
</dbReference>
<reference evidence="10 12" key="2">
    <citation type="journal article" date="2014" name="BMC Genomics">
        <title>An improved genome release (version Mt4.0) for the model legume Medicago truncatula.</title>
        <authorList>
            <person name="Tang H."/>
            <person name="Krishnakumar V."/>
            <person name="Bidwell S."/>
            <person name="Rosen B."/>
            <person name="Chan A."/>
            <person name="Zhou S."/>
            <person name="Gentzbittel L."/>
            <person name="Childs K.L."/>
            <person name="Yandell M."/>
            <person name="Gundlach H."/>
            <person name="Mayer K.F."/>
            <person name="Schwartz D.C."/>
            <person name="Town C.D."/>
        </authorList>
    </citation>
    <scope>GENOME REANNOTATION</scope>
    <source>
        <strain evidence="10">A17</strain>
        <strain evidence="11 12">cv. Jemalong A17</strain>
    </source>
</reference>
<evidence type="ECO:0000313" key="12">
    <source>
        <dbReference type="Proteomes" id="UP000002051"/>
    </source>
</evidence>
<dbReference type="InterPro" id="IPR013763">
    <property type="entry name" value="Cyclin-like_dom"/>
</dbReference>
<evidence type="ECO:0000259" key="9">
    <source>
        <dbReference type="SMART" id="SM01332"/>
    </source>
</evidence>
<protein>
    <recommendedName>
        <fullName evidence="6">B-like cyclin</fullName>
    </recommendedName>
</protein>
<keyword evidence="3" id="KW-0132">Cell division</keyword>
<dbReference type="InterPro" id="IPR036915">
    <property type="entry name" value="Cyclin-like_sf"/>
</dbReference>